<keyword evidence="2" id="KW-0677">Repeat</keyword>
<accession>A0A068WU74</accession>
<dbReference type="PROSITE" id="PS50294">
    <property type="entry name" value="WD_REPEATS_REGION"/>
    <property type="match status" value="1"/>
</dbReference>
<dbReference type="PANTHER" id="PTHR47822:SF3">
    <property type="entry name" value="ANAPHASE-PROMOTING COMPLEX SUBUNIT 4-LIKE WD40 DOMAIN-CONTAINING PROTEIN"/>
    <property type="match status" value="1"/>
</dbReference>
<gene>
    <name evidence="5" type="ORF">EgrG_000930200</name>
</gene>
<reference evidence="5 6" key="1">
    <citation type="journal article" date="2013" name="Nature">
        <title>The genomes of four tapeworm species reveal adaptations to parasitism.</title>
        <authorList>
            <person name="Tsai I.J."/>
            <person name="Zarowiecki M."/>
            <person name="Holroyd N."/>
            <person name="Garciarrubio A."/>
            <person name="Sanchez-Flores A."/>
            <person name="Brooks K.L."/>
            <person name="Tracey A."/>
            <person name="Bobes R.J."/>
            <person name="Fragoso G."/>
            <person name="Sciutto E."/>
            <person name="Aslett M."/>
            <person name="Beasley H."/>
            <person name="Bennett H.M."/>
            <person name="Cai J."/>
            <person name="Camicia F."/>
            <person name="Clark R."/>
            <person name="Cucher M."/>
            <person name="De Silva N."/>
            <person name="Day T.A."/>
            <person name="Deplazes P."/>
            <person name="Estrada K."/>
            <person name="Fernandez C."/>
            <person name="Holland P.W."/>
            <person name="Hou J."/>
            <person name="Hu S."/>
            <person name="Huckvale T."/>
            <person name="Hung S.S."/>
            <person name="Kamenetzky L."/>
            <person name="Keane J.A."/>
            <person name="Kiss F."/>
            <person name="Koziol U."/>
            <person name="Lambert O."/>
            <person name="Liu K."/>
            <person name="Luo X."/>
            <person name="Luo Y."/>
            <person name="Macchiaroli N."/>
            <person name="Nichol S."/>
            <person name="Paps J."/>
            <person name="Parkinson J."/>
            <person name="Pouchkina-Stantcheva N."/>
            <person name="Riddiford N."/>
            <person name="Rosenzvit M."/>
            <person name="Salinas G."/>
            <person name="Wasmuth J.D."/>
            <person name="Zamanian M."/>
            <person name="Zheng Y."/>
            <person name="Cai X."/>
            <person name="Soberon X."/>
            <person name="Olson P.D."/>
            <person name="Laclette J.P."/>
            <person name="Brehm K."/>
            <person name="Berriman M."/>
            <person name="Garciarrubio A."/>
            <person name="Bobes R.J."/>
            <person name="Fragoso G."/>
            <person name="Sanchez-Flores A."/>
            <person name="Estrada K."/>
            <person name="Cevallos M.A."/>
            <person name="Morett E."/>
            <person name="Gonzalez V."/>
            <person name="Portillo T."/>
            <person name="Ochoa-Leyva A."/>
            <person name="Jose M.V."/>
            <person name="Sciutto E."/>
            <person name="Landa A."/>
            <person name="Jimenez L."/>
            <person name="Valdes V."/>
            <person name="Carrero J.C."/>
            <person name="Larralde C."/>
            <person name="Morales-Montor J."/>
            <person name="Limon-Lason J."/>
            <person name="Soberon X."/>
            <person name="Laclette J.P."/>
        </authorList>
    </citation>
    <scope>NUCLEOTIDE SEQUENCE [LARGE SCALE GENOMIC DNA]</scope>
</reference>
<evidence type="ECO:0000256" key="1">
    <source>
        <dbReference type="ARBA" id="ARBA00022574"/>
    </source>
</evidence>
<dbReference type="SMART" id="SM00320">
    <property type="entry name" value="WD40"/>
    <property type="match status" value="4"/>
</dbReference>
<evidence type="ECO:0000313" key="6">
    <source>
        <dbReference type="Proteomes" id="UP000492820"/>
    </source>
</evidence>
<dbReference type="Gene3D" id="2.130.10.10">
    <property type="entry name" value="YVTN repeat-like/Quinoprotein amine dehydrogenase"/>
    <property type="match status" value="2"/>
</dbReference>
<feature type="repeat" description="WD" evidence="3">
    <location>
        <begin position="318"/>
        <end position="354"/>
    </location>
</feature>
<feature type="region of interest" description="Disordered" evidence="4">
    <location>
        <begin position="290"/>
        <end position="309"/>
    </location>
</feature>
<reference evidence="5" key="2">
    <citation type="submission" date="2014-06" db="EMBL/GenBank/DDBJ databases">
        <authorList>
            <person name="Aslett M."/>
        </authorList>
    </citation>
    <scope>NUCLEOTIDE SEQUENCE</scope>
</reference>
<dbReference type="PANTHER" id="PTHR47822">
    <property type="entry name" value="CARBOHYDRATE BINDING DOMAIN CONTAINING PROTEIN"/>
    <property type="match status" value="1"/>
</dbReference>
<protein>
    <submittedName>
        <fullName evidence="5 7">Wd40 repeat</fullName>
    </submittedName>
</protein>
<evidence type="ECO:0000256" key="4">
    <source>
        <dbReference type="SAM" id="MobiDB-lite"/>
    </source>
</evidence>
<keyword evidence="1 3" id="KW-0853">WD repeat</keyword>
<dbReference type="OrthoDB" id="361494at2759"/>
<dbReference type="EMBL" id="LK028593">
    <property type="protein sequence ID" value="CDS23715.1"/>
    <property type="molecule type" value="Genomic_DNA"/>
</dbReference>
<proteinExistence type="predicted"/>
<dbReference type="InterPro" id="IPR015943">
    <property type="entry name" value="WD40/YVTN_repeat-like_dom_sf"/>
</dbReference>
<name>A0A068WU74_ECHGR</name>
<dbReference type="AlphaFoldDB" id="A0A068WU74"/>
<evidence type="ECO:0000313" key="7">
    <source>
        <dbReference type="WBParaSite" id="EgrG_000930200"/>
    </source>
</evidence>
<organism evidence="5">
    <name type="scientific">Echinococcus granulosus</name>
    <name type="common">Hydatid tapeworm</name>
    <dbReference type="NCBI Taxonomy" id="6210"/>
    <lineage>
        <taxon>Eukaryota</taxon>
        <taxon>Metazoa</taxon>
        <taxon>Spiralia</taxon>
        <taxon>Lophotrochozoa</taxon>
        <taxon>Platyhelminthes</taxon>
        <taxon>Cestoda</taxon>
        <taxon>Eucestoda</taxon>
        <taxon>Cyclophyllidea</taxon>
        <taxon>Taeniidae</taxon>
        <taxon>Echinococcus</taxon>
        <taxon>Echinococcus granulosus group</taxon>
    </lineage>
</organism>
<dbReference type="Proteomes" id="UP000492820">
    <property type="component" value="Unassembled WGS sequence"/>
</dbReference>
<dbReference type="InterPro" id="IPR036322">
    <property type="entry name" value="WD40_repeat_dom_sf"/>
</dbReference>
<sequence>MSRRHLESALLASALVENGLASVFRFTRIRFQRTLYPPEYQPIPELGSNNTPDNPVCSHCGAICSTAGDCKNVPKSKPKCYESPIVEEDDFGVHTLRFNADGRQLIAGSANTSVRVINVIDGQQQLLLRPSTWKLGMPITCLRYVPTDLQWVLGCTPQGDIFCLDSNQEGFETLITEENQETYCLDISPDGMELATAGKDTAIRLYSLHVGQQTGFETQSADFVTFDEHRPKPRKMSSECERFANPLQNDLEARLRHCKRFAGGKGEQVIDHYIKPFIVPISYGRDSEQNACSDKANSGTAEPQILGYHPTGPADNYTEGHSMRIAALRYHPTQPRLLASASWDHHVKVWDTRTREGPVHDIYGPLVCSPEGLDIEEDHILTASWRKRQALEIWDLRNLHSIEAPAKVSNLASGDVENTLWKQAYMRPAECIDVAETVKGQSRDGGGGEYLYAARLLPSRAIVCGGSGFNEVRVVHRDTKLPIIRIPTDSVVQTIDSVLEGRFIAIGCASGSITIAGLA</sequence>
<evidence type="ECO:0000256" key="3">
    <source>
        <dbReference type="PROSITE-ProRule" id="PRU00221"/>
    </source>
</evidence>
<dbReference type="InterPro" id="IPR001680">
    <property type="entry name" value="WD40_rpt"/>
</dbReference>
<evidence type="ECO:0000313" key="5">
    <source>
        <dbReference type="EMBL" id="CDS23715.1"/>
    </source>
</evidence>
<dbReference type="Pfam" id="PF00400">
    <property type="entry name" value="WD40"/>
    <property type="match status" value="3"/>
</dbReference>
<dbReference type="InterPro" id="IPR019775">
    <property type="entry name" value="WD40_repeat_CS"/>
</dbReference>
<feature type="compositionally biased region" description="Polar residues" evidence="4">
    <location>
        <begin position="290"/>
        <end position="301"/>
    </location>
</feature>
<evidence type="ECO:0000256" key="2">
    <source>
        <dbReference type="ARBA" id="ARBA00022737"/>
    </source>
</evidence>
<dbReference type="WBParaSite" id="EgrG_000930200">
    <property type="protein sequence ID" value="EgrG_000930200"/>
    <property type="gene ID" value="EgrG_000930200"/>
</dbReference>
<dbReference type="PROSITE" id="PS00678">
    <property type="entry name" value="WD_REPEATS_1"/>
    <property type="match status" value="1"/>
</dbReference>
<dbReference type="SUPFAM" id="SSF50978">
    <property type="entry name" value="WD40 repeat-like"/>
    <property type="match status" value="1"/>
</dbReference>
<dbReference type="PROSITE" id="PS50082">
    <property type="entry name" value="WD_REPEATS_2"/>
    <property type="match status" value="1"/>
</dbReference>
<reference evidence="7" key="3">
    <citation type="submission" date="2020-10" db="UniProtKB">
        <authorList>
            <consortium name="WormBaseParasite"/>
        </authorList>
    </citation>
    <scope>IDENTIFICATION</scope>
</reference>